<dbReference type="InterPro" id="IPR011008">
    <property type="entry name" value="Dimeric_a/b-barrel"/>
</dbReference>
<reference evidence="3" key="1">
    <citation type="submission" date="2017-09" db="EMBL/GenBank/DDBJ databases">
        <authorList>
            <person name="Zhang Y."/>
            <person name="Huang X."/>
            <person name="Liu J."/>
            <person name="Lu L."/>
            <person name="Peng K."/>
        </authorList>
    </citation>
    <scope>NUCLEOTIDE SEQUENCE [LARGE SCALE GENOMIC DNA]</scope>
    <source>
        <strain evidence="3">S-XJ-1</strain>
    </source>
</reference>
<proteinExistence type="predicted"/>
<dbReference type="Gene3D" id="3.30.70.100">
    <property type="match status" value="1"/>
</dbReference>
<dbReference type="PANTHER" id="PTHR40260">
    <property type="entry name" value="BLR8190 PROTEIN"/>
    <property type="match status" value="1"/>
</dbReference>
<dbReference type="EMBL" id="NTGA01000016">
    <property type="protein sequence ID" value="PAY23223.1"/>
    <property type="molecule type" value="Genomic_DNA"/>
</dbReference>
<evidence type="ECO:0000313" key="3">
    <source>
        <dbReference type="Proteomes" id="UP000218810"/>
    </source>
</evidence>
<dbReference type="InterPro" id="IPR009799">
    <property type="entry name" value="EthD_dom"/>
</dbReference>
<dbReference type="PANTHER" id="PTHR40260:SF2">
    <property type="entry name" value="BLR8190 PROTEIN"/>
    <property type="match status" value="1"/>
</dbReference>
<comment type="caution">
    <text evidence="2">The sequence shown here is derived from an EMBL/GenBank/DDBJ whole genome shotgun (WGS) entry which is preliminary data.</text>
</comment>
<gene>
    <name evidence="2" type="ORF">CEY15_09215</name>
</gene>
<name>A0A2A2WQA7_9ACTN</name>
<dbReference type="Pfam" id="PF07110">
    <property type="entry name" value="EthD"/>
    <property type="match status" value="1"/>
</dbReference>
<dbReference type="AlphaFoldDB" id="A0A2A2WQA7"/>
<evidence type="ECO:0000313" key="2">
    <source>
        <dbReference type="EMBL" id="PAY23223.1"/>
    </source>
</evidence>
<dbReference type="SUPFAM" id="SSF54909">
    <property type="entry name" value="Dimeric alpha+beta barrel"/>
    <property type="match status" value="1"/>
</dbReference>
<feature type="domain" description="EthD" evidence="1">
    <location>
        <begin position="13"/>
        <end position="86"/>
    </location>
</feature>
<accession>A0A2A2WQA7</accession>
<sequence>MITLTVLYATPDDVEKFDEHYFGTHIPLARAVPGLEDTKVTRFFPGPDGSAPGFHLMAQLSFADSEAMGTAMSTEEGRALAADVANLGVTPTMLVGSTE</sequence>
<dbReference type="Proteomes" id="UP000218810">
    <property type="component" value="Unassembled WGS sequence"/>
</dbReference>
<organism evidence="2 3">
    <name type="scientific">Dietzia natronolimnaea</name>
    <dbReference type="NCBI Taxonomy" id="161920"/>
    <lineage>
        <taxon>Bacteria</taxon>
        <taxon>Bacillati</taxon>
        <taxon>Actinomycetota</taxon>
        <taxon>Actinomycetes</taxon>
        <taxon>Mycobacteriales</taxon>
        <taxon>Dietziaceae</taxon>
        <taxon>Dietzia</taxon>
    </lineage>
</organism>
<dbReference type="RefSeq" id="WP_017837954.1">
    <property type="nucleotide sequence ID" value="NZ_NTGA01000016.1"/>
</dbReference>
<evidence type="ECO:0000259" key="1">
    <source>
        <dbReference type="Pfam" id="PF07110"/>
    </source>
</evidence>
<dbReference type="NCBIfam" id="TIGR02118">
    <property type="entry name" value="EthD family reductase"/>
    <property type="match status" value="1"/>
</dbReference>
<dbReference type="GO" id="GO:0016491">
    <property type="term" value="F:oxidoreductase activity"/>
    <property type="evidence" value="ECO:0007669"/>
    <property type="project" value="InterPro"/>
</dbReference>
<dbReference type="OrthoDB" id="5294870at2"/>
<protein>
    <submittedName>
        <fullName evidence="2">EthD family reductase</fullName>
    </submittedName>
</protein>
<keyword evidence="3" id="KW-1185">Reference proteome</keyword>